<feature type="transmembrane region" description="Helical" evidence="1">
    <location>
        <begin position="202"/>
        <end position="221"/>
    </location>
</feature>
<organism evidence="3 4">
    <name type="scientific">Kordia antarctica</name>
    <dbReference type="NCBI Taxonomy" id="1218801"/>
    <lineage>
        <taxon>Bacteria</taxon>
        <taxon>Pseudomonadati</taxon>
        <taxon>Bacteroidota</taxon>
        <taxon>Flavobacteriia</taxon>
        <taxon>Flavobacteriales</taxon>
        <taxon>Flavobacteriaceae</taxon>
        <taxon>Kordia</taxon>
    </lineage>
</organism>
<dbReference type="AlphaFoldDB" id="A0A7L4ZIY3"/>
<dbReference type="InterPro" id="IPR036938">
    <property type="entry name" value="PAP2/HPO_sf"/>
</dbReference>
<evidence type="ECO:0000256" key="1">
    <source>
        <dbReference type="SAM" id="Phobius"/>
    </source>
</evidence>
<feature type="transmembrane region" description="Helical" evidence="1">
    <location>
        <begin position="258"/>
        <end position="278"/>
    </location>
</feature>
<dbReference type="EMBL" id="CP019288">
    <property type="protein sequence ID" value="QHI36146.1"/>
    <property type="molecule type" value="Genomic_DNA"/>
</dbReference>
<evidence type="ECO:0000313" key="3">
    <source>
        <dbReference type="EMBL" id="QHI36146.1"/>
    </source>
</evidence>
<dbReference type="CDD" id="cd01610">
    <property type="entry name" value="PAP2_like"/>
    <property type="match status" value="1"/>
</dbReference>
<dbReference type="Gene3D" id="1.20.144.10">
    <property type="entry name" value="Phosphatidic acid phosphatase type 2/haloperoxidase"/>
    <property type="match status" value="1"/>
</dbReference>
<protein>
    <recommendedName>
        <fullName evidence="2">Phosphatidic acid phosphatase type 2/haloperoxidase domain-containing protein</fullName>
    </recommendedName>
</protein>
<keyword evidence="1" id="KW-0472">Membrane</keyword>
<dbReference type="SMART" id="SM00014">
    <property type="entry name" value="acidPPc"/>
    <property type="match status" value="1"/>
</dbReference>
<feature type="domain" description="Phosphatidic acid phosphatase type 2/haloperoxidase" evidence="2">
    <location>
        <begin position="101"/>
        <end position="217"/>
    </location>
</feature>
<dbReference type="PANTHER" id="PTHR14969:SF13">
    <property type="entry name" value="AT30094P"/>
    <property type="match status" value="1"/>
</dbReference>
<gene>
    <name evidence="3" type="ORF">IMCC3317_15050</name>
</gene>
<feature type="transmembrane region" description="Helical" evidence="1">
    <location>
        <begin position="174"/>
        <end position="196"/>
    </location>
</feature>
<accession>A0A7L4ZIY3</accession>
<keyword evidence="4" id="KW-1185">Reference proteome</keyword>
<dbReference type="OrthoDB" id="9801622at2"/>
<feature type="transmembrane region" description="Helical" evidence="1">
    <location>
        <begin position="233"/>
        <end position="252"/>
    </location>
</feature>
<proteinExistence type="predicted"/>
<feature type="transmembrane region" description="Helical" evidence="1">
    <location>
        <begin position="148"/>
        <end position="167"/>
    </location>
</feature>
<dbReference type="InterPro" id="IPR000326">
    <property type="entry name" value="PAP2/HPO"/>
</dbReference>
<dbReference type="Pfam" id="PF01569">
    <property type="entry name" value="PAP2"/>
    <property type="match status" value="1"/>
</dbReference>
<name>A0A7L4ZIY3_9FLAO</name>
<dbReference type="Proteomes" id="UP000464657">
    <property type="component" value="Chromosome"/>
</dbReference>
<evidence type="ECO:0000259" key="2">
    <source>
        <dbReference type="SMART" id="SM00014"/>
    </source>
</evidence>
<dbReference type="KEGG" id="kan:IMCC3317_15050"/>
<keyword evidence="1" id="KW-1133">Transmembrane helix</keyword>
<dbReference type="PANTHER" id="PTHR14969">
    <property type="entry name" value="SPHINGOSINE-1-PHOSPHATE PHOSPHOHYDROLASE"/>
    <property type="match status" value="1"/>
</dbReference>
<dbReference type="RefSeq" id="WP_160128872.1">
    <property type="nucleotide sequence ID" value="NZ_CP019288.1"/>
</dbReference>
<feature type="transmembrane region" description="Helical" evidence="1">
    <location>
        <begin position="74"/>
        <end position="93"/>
    </location>
</feature>
<dbReference type="SUPFAM" id="SSF48317">
    <property type="entry name" value="Acid phosphatase/Vanadium-dependent haloperoxidase"/>
    <property type="match status" value="1"/>
</dbReference>
<evidence type="ECO:0000313" key="4">
    <source>
        <dbReference type="Proteomes" id="UP000464657"/>
    </source>
</evidence>
<feature type="transmembrane region" description="Helical" evidence="1">
    <location>
        <begin position="100"/>
        <end position="119"/>
    </location>
</feature>
<feature type="transmembrane region" description="Helical" evidence="1">
    <location>
        <begin position="20"/>
        <end position="39"/>
    </location>
</feature>
<reference evidence="3 4" key="1">
    <citation type="journal article" date="2013" name="Int. J. Syst. Evol. Microbiol.">
        <title>Kordia antarctica sp. nov., isolated from Antarctic seawater.</title>
        <authorList>
            <person name="Baek K."/>
            <person name="Choi A."/>
            <person name="Kang I."/>
            <person name="Lee K."/>
            <person name="Cho J.C."/>
        </authorList>
    </citation>
    <scope>NUCLEOTIDE SEQUENCE [LARGE SCALE GENOMIC DNA]</scope>
    <source>
        <strain evidence="3 4">IMCC3317</strain>
    </source>
</reference>
<keyword evidence="1" id="KW-0812">Transmembrane</keyword>
<dbReference type="GO" id="GO:0042392">
    <property type="term" value="F:sphingosine-1-phosphate phosphatase activity"/>
    <property type="evidence" value="ECO:0007669"/>
    <property type="project" value="TreeGrafter"/>
</dbReference>
<sequence>MANIFELNNVVVNNFKSIRLWFLIPPFLVLISFCLYFTLSKETNFVDEYVACQKDVFFFLNNKLVQFPNLQFNLTQLGDVIIGFALLTVFLIYAPKLWEALLLSAIISLIVSTTLKQIFAIPRPPKMYNHDSFVIIGRAIAAPTSLPSGHSITTFIVITIVLFAFMPKRNVYKILWYTFMFLLGLIIAFSRVGVGAHYPLDVIIGGILGFIVAIIGIKISERLNLFGWVKNKRLCLILVLTIWGIFIITKMIKINLPIFYLSLMSLVLTVFITIKTYVKKN</sequence>